<accession>A0A0C2NKQ0</accession>
<dbReference type="PROSITE" id="PS00108">
    <property type="entry name" value="PROTEIN_KINASE_ST"/>
    <property type="match status" value="1"/>
</dbReference>
<keyword evidence="10 11" id="KW-1133">Transmembrane helix</keyword>
<dbReference type="GO" id="GO:0004674">
    <property type="term" value="F:protein serine/threonine kinase activity"/>
    <property type="evidence" value="ECO:0007669"/>
    <property type="project" value="UniProtKB-KW"/>
</dbReference>
<dbReference type="InterPro" id="IPR038357">
    <property type="entry name" value="KEN_sf"/>
</dbReference>
<keyword evidence="6 12" id="KW-0732">Signal</keyword>
<name>A0A0C2NKQ0_THEKT</name>
<dbReference type="SMART" id="SM00220">
    <property type="entry name" value="S_TKc"/>
    <property type="match status" value="1"/>
</dbReference>
<evidence type="ECO:0000313" key="15">
    <source>
        <dbReference type="EMBL" id="KII74567.1"/>
    </source>
</evidence>
<dbReference type="GO" id="GO:0006397">
    <property type="term" value="P:mRNA processing"/>
    <property type="evidence" value="ECO:0007669"/>
    <property type="project" value="InterPro"/>
</dbReference>
<dbReference type="GO" id="GO:1990604">
    <property type="term" value="C:IRE1-TRAF2-ASK1 complex"/>
    <property type="evidence" value="ECO:0007669"/>
    <property type="project" value="TreeGrafter"/>
</dbReference>
<dbReference type="SMART" id="SM00580">
    <property type="entry name" value="PUG"/>
    <property type="match status" value="1"/>
</dbReference>
<evidence type="ECO:0000256" key="11">
    <source>
        <dbReference type="SAM" id="Phobius"/>
    </source>
</evidence>
<dbReference type="SUPFAM" id="SSF50998">
    <property type="entry name" value="Quinoprotein alcohol dehydrogenase-like"/>
    <property type="match status" value="1"/>
</dbReference>
<keyword evidence="8 15" id="KW-0418">Kinase</keyword>
<evidence type="ECO:0000256" key="9">
    <source>
        <dbReference type="ARBA" id="ARBA00022840"/>
    </source>
</evidence>
<dbReference type="Proteomes" id="UP000031668">
    <property type="component" value="Unassembled WGS sequence"/>
</dbReference>
<feature type="domain" description="Protein kinase" evidence="13">
    <location>
        <begin position="407"/>
        <end position="666"/>
    </location>
</feature>
<protein>
    <recommendedName>
        <fullName evidence="2">non-specific serine/threonine protein kinase</fullName>
        <ecNumber evidence="2">2.7.11.1</ecNumber>
    </recommendedName>
</protein>
<comment type="subcellular location">
    <subcellularLocation>
        <location evidence="1">Membrane</location>
        <topology evidence="1">Single-pass membrane protein</topology>
    </subcellularLocation>
</comment>
<feature type="transmembrane region" description="Helical" evidence="11">
    <location>
        <begin position="357"/>
        <end position="380"/>
    </location>
</feature>
<dbReference type="GO" id="GO:0070059">
    <property type="term" value="P:intrinsic apoptotic signaling pathway in response to endoplasmic reticulum stress"/>
    <property type="evidence" value="ECO:0007669"/>
    <property type="project" value="TreeGrafter"/>
</dbReference>
<dbReference type="InterPro" id="IPR008271">
    <property type="entry name" value="Ser/Thr_kinase_AS"/>
</dbReference>
<dbReference type="GO" id="GO:0005524">
    <property type="term" value="F:ATP binding"/>
    <property type="evidence" value="ECO:0007669"/>
    <property type="project" value="UniProtKB-KW"/>
</dbReference>
<dbReference type="InterPro" id="IPR000719">
    <property type="entry name" value="Prot_kinase_dom"/>
</dbReference>
<keyword evidence="7" id="KW-0547">Nucleotide-binding</keyword>
<dbReference type="GO" id="GO:0051082">
    <property type="term" value="F:unfolded protein binding"/>
    <property type="evidence" value="ECO:0007669"/>
    <property type="project" value="TreeGrafter"/>
</dbReference>
<feature type="domain" description="KEN" evidence="14">
    <location>
        <begin position="669"/>
        <end position="799"/>
    </location>
</feature>
<dbReference type="InterPro" id="IPR045133">
    <property type="entry name" value="IRE1/2-like"/>
</dbReference>
<dbReference type="InterPro" id="IPR010513">
    <property type="entry name" value="KEN_dom"/>
</dbReference>
<evidence type="ECO:0000256" key="12">
    <source>
        <dbReference type="SAM" id="SignalP"/>
    </source>
</evidence>
<keyword evidence="11" id="KW-0472">Membrane</keyword>
<evidence type="ECO:0000256" key="6">
    <source>
        <dbReference type="ARBA" id="ARBA00022729"/>
    </source>
</evidence>
<evidence type="ECO:0000256" key="7">
    <source>
        <dbReference type="ARBA" id="ARBA00022741"/>
    </source>
</evidence>
<evidence type="ECO:0000256" key="2">
    <source>
        <dbReference type="ARBA" id="ARBA00012513"/>
    </source>
</evidence>
<organism evidence="15 16">
    <name type="scientific">Thelohanellus kitauei</name>
    <name type="common">Myxosporean</name>
    <dbReference type="NCBI Taxonomy" id="669202"/>
    <lineage>
        <taxon>Eukaryota</taxon>
        <taxon>Metazoa</taxon>
        <taxon>Cnidaria</taxon>
        <taxon>Myxozoa</taxon>
        <taxon>Myxosporea</taxon>
        <taxon>Bivalvulida</taxon>
        <taxon>Platysporina</taxon>
        <taxon>Myxobolidae</taxon>
        <taxon>Thelohanellus</taxon>
    </lineage>
</organism>
<feature type="chain" id="PRO_5012791278" description="non-specific serine/threonine protein kinase" evidence="12">
    <location>
        <begin position="16"/>
        <end position="803"/>
    </location>
</feature>
<dbReference type="PANTHER" id="PTHR13954">
    <property type="entry name" value="IRE1-RELATED"/>
    <property type="match status" value="1"/>
</dbReference>
<dbReference type="FunFam" id="3.30.200.20:FF:000077">
    <property type="entry name" value="Putative Serine/threonine-protein kinase/endoribonuclease IRE1"/>
    <property type="match status" value="1"/>
</dbReference>
<dbReference type="Gene3D" id="1.20.1440.180">
    <property type="entry name" value="KEN domain"/>
    <property type="match status" value="1"/>
</dbReference>
<evidence type="ECO:0000259" key="14">
    <source>
        <dbReference type="PROSITE" id="PS51392"/>
    </source>
</evidence>
<dbReference type="PANTHER" id="PTHR13954:SF6">
    <property type="entry name" value="NON-SPECIFIC SERINE_THREONINE PROTEIN KINASE"/>
    <property type="match status" value="1"/>
</dbReference>
<dbReference type="PROSITE" id="PS50011">
    <property type="entry name" value="PROTEIN_KINASE_DOM"/>
    <property type="match status" value="1"/>
</dbReference>
<dbReference type="EC" id="2.7.11.1" evidence="2"/>
<dbReference type="InterPro" id="IPR011047">
    <property type="entry name" value="Quinoprotein_ADH-like_sf"/>
</dbReference>
<dbReference type="OrthoDB" id="63989at2759"/>
<feature type="signal peptide" evidence="12">
    <location>
        <begin position="1"/>
        <end position="15"/>
    </location>
</feature>
<dbReference type="InterPro" id="IPR011009">
    <property type="entry name" value="Kinase-like_dom_sf"/>
</dbReference>
<evidence type="ECO:0000256" key="1">
    <source>
        <dbReference type="ARBA" id="ARBA00004167"/>
    </source>
</evidence>
<dbReference type="PROSITE" id="PS51392">
    <property type="entry name" value="KEN"/>
    <property type="match status" value="1"/>
</dbReference>
<proteinExistence type="predicted"/>
<dbReference type="AlphaFoldDB" id="A0A0C2NKQ0"/>
<keyword evidence="3" id="KW-0723">Serine/threonine-protein kinase</keyword>
<evidence type="ECO:0000259" key="13">
    <source>
        <dbReference type="PROSITE" id="PS50011"/>
    </source>
</evidence>
<dbReference type="Pfam" id="PF06479">
    <property type="entry name" value="Ribonuc_2-5A"/>
    <property type="match status" value="1"/>
</dbReference>
<evidence type="ECO:0000256" key="8">
    <source>
        <dbReference type="ARBA" id="ARBA00022777"/>
    </source>
</evidence>
<dbReference type="GO" id="GO:0036498">
    <property type="term" value="P:IRE1-mediated unfolded protein response"/>
    <property type="evidence" value="ECO:0007669"/>
    <property type="project" value="TreeGrafter"/>
</dbReference>
<evidence type="ECO:0000313" key="16">
    <source>
        <dbReference type="Proteomes" id="UP000031668"/>
    </source>
</evidence>
<dbReference type="Gene3D" id="1.10.510.10">
    <property type="entry name" value="Transferase(Phosphotransferase) domain 1"/>
    <property type="match status" value="1"/>
</dbReference>
<dbReference type="Gene3D" id="3.30.200.20">
    <property type="entry name" value="Phosphorylase Kinase, domain 1"/>
    <property type="match status" value="1"/>
</dbReference>
<keyword evidence="4" id="KW-0808">Transferase</keyword>
<evidence type="ECO:0000256" key="5">
    <source>
        <dbReference type="ARBA" id="ARBA00022692"/>
    </source>
</evidence>
<dbReference type="SUPFAM" id="SSF56112">
    <property type="entry name" value="Protein kinase-like (PK-like)"/>
    <property type="match status" value="1"/>
</dbReference>
<dbReference type="EMBL" id="JWZT01000358">
    <property type="protein sequence ID" value="KII74567.1"/>
    <property type="molecule type" value="Genomic_DNA"/>
</dbReference>
<keyword evidence="5 11" id="KW-0812">Transmembrane</keyword>
<sequence>MIISIGILFLVFLSASDINLNVRKIGFEDGLKETIYVISIDGVIYAMNLGDGQVLWRRHDMHVLNITQSSEGDTDFRRFMIPNPTDGSLYSLVEEGRYPFLNRVPANIQELVAKSPFTFSNGIYQVGYKRDILEEICSESGKRLVTVSHTHDCLAEHGEGNTFVLSKTQYNLALFSLASKENLFNITYIQYNFEADAASAFLFLAAPSGWIACVYTPSSKVLWKVRIDSVAVHVFKGSKKMSLKLPLLHLPDQVINDLDVGDLFDIDSASFSVAPFQSTCNTYAYALPALSPALALLRTIDIPQSVAVSPYVASENDSLTLFSGYLHAIANLFEGQPPAPRVRNGPNSLNTISQVRFVPIFLSLSLTVVTLVTIVFLAIFKKQDLDYRKLLAAKDLDSKNIIGKIVFDPESPLGQGSNGTFVFRGRFESRSVAVKRILATSSEIAELEIKTLRESDQHPNVIRYFATENDNQFFYIALELCRCTLYEYITDPSTERCDLGIKDIVLQAATGLHHLHQLRIIHRDLKPHNILISNPNHANVSRVLISDFGLSKKVPLNKASLTNGVSTAAGTIGWIAPEVYLNTKKSTFASDVFSLGCIIYFVLSEGIHPFGDELHRQYNIQTNIYDIGQFSKGINRYEAQDLIIRMIAHSLHDRITCDEVVSHFFFWEKQKRVQFLMDFSNHTEDLSNTHPDILKLENNSLEIVRGSWAFHIPSKLLSDLSTHRDYSPTSVRDLVRAIRNKTNHFKDTPRDVKKYFKNNPNNIVTYFSETFPRFLIHLYNTSQKLGYSRLEVFKHYFSNPSYV</sequence>
<dbReference type="GO" id="GO:0004521">
    <property type="term" value="F:RNA endonuclease activity"/>
    <property type="evidence" value="ECO:0007669"/>
    <property type="project" value="InterPro"/>
</dbReference>
<gene>
    <name evidence="15" type="ORF">RF11_16177</name>
</gene>
<comment type="caution">
    <text evidence="15">The sequence shown here is derived from an EMBL/GenBank/DDBJ whole genome shotgun (WGS) entry which is preliminary data.</text>
</comment>
<reference evidence="15 16" key="1">
    <citation type="journal article" date="2014" name="Genome Biol. Evol.">
        <title>The genome of the myxosporean Thelohanellus kitauei shows adaptations to nutrient acquisition within its fish host.</title>
        <authorList>
            <person name="Yang Y."/>
            <person name="Xiong J."/>
            <person name="Zhou Z."/>
            <person name="Huo F."/>
            <person name="Miao W."/>
            <person name="Ran C."/>
            <person name="Liu Y."/>
            <person name="Zhang J."/>
            <person name="Feng J."/>
            <person name="Wang M."/>
            <person name="Wang M."/>
            <person name="Wang L."/>
            <person name="Yao B."/>
        </authorList>
    </citation>
    <scope>NUCLEOTIDE SEQUENCE [LARGE SCALE GENOMIC DNA]</scope>
    <source>
        <strain evidence="15">Wuqing</strain>
    </source>
</reference>
<keyword evidence="9" id="KW-0067">ATP-binding</keyword>
<evidence type="ECO:0000256" key="4">
    <source>
        <dbReference type="ARBA" id="ARBA00022679"/>
    </source>
</evidence>
<evidence type="ECO:0000256" key="10">
    <source>
        <dbReference type="ARBA" id="ARBA00022989"/>
    </source>
</evidence>
<dbReference type="Pfam" id="PF00069">
    <property type="entry name" value="Pkinase"/>
    <property type="match status" value="1"/>
</dbReference>
<evidence type="ECO:0000256" key="3">
    <source>
        <dbReference type="ARBA" id="ARBA00022527"/>
    </source>
</evidence>
<keyword evidence="16" id="KW-1185">Reference proteome</keyword>